<feature type="compositionally biased region" description="Basic residues" evidence="1">
    <location>
        <begin position="590"/>
        <end position="599"/>
    </location>
</feature>
<accession>A0AAV2QKB8</accession>
<feature type="region of interest" description="Disordered" evidence="1">
    <location>
        <begin position="537"/>
        <end position="735"/>
    </location>
</feature>
<organism evidence="3 4">
    <name type="scientific">Meganyctiphanes norvegica</name>
    <name type="common">Northern krill</name>
    <name type="synonym">Thysanopoda norvegica</name>
    <dbReference type="NCBI Taxonomy" id="48144"/>
    <lineage>
        <taxon>Eukaryota</taxon>
        <taxon>Metazoa</taxon>
        <taxon>Ecdysozoa</taxon>
        <taxon>Arthropoda</taxon>
        <taxon>Crustacea</taxon>
        <taxon>Multicrustacea</taxon>
        <taxon>Malacostraca</taxon>
        <taxon>Eumalacostraca</taxon>
        <taxon>Eucarida</taxon>
        <taxon>Euphausiacea</taxon>
        <taxon>Euphausiidae</taxon>
        <taxon>Meganyctiphanes</taxon>
    </lineage>
</organism>
<feature type="compositionally biased region" description="Basic and acidic residues" evidence="1">
    <location>
        <begin position="193"/>
        <end position="203"/>
    </location>
</feature>
<evidence type="ECO:0000256" key="2">
    <source>
        <dbReference type="SAM" id="SignalP"/>
    </source>
</evidence>
<protein>
    <submittedName>
        <fullName evidence="3">Uncharacterized protein</fullName>
    </submittedName>
</protein>
<gene>
    <name evidence="3" type="ORF">MNOR_LOCUS12989</name>
</gene>
<evidence type="ECO:0000256" key="1">
    <source>
        <dbReference type="SAM" id="MobiDB-lite"/>
    </source>
</evidence>
<feature type="chain" id="PRO_5043830863" evidence="2">
    <location>
        <begin position="16"/>
        <end position="904"/>
    </location>
</feature>
<feature type="region of interest" description="Disordered" evidence="1">
    <location>
        <begin position="827"/>
        <end position="873"/>
    </location>
</feature>
<feature type="compositionally biased region" description="Polar residues" evidence="1">
    <location>
        <begin position="643"/>
        <end position="677"/>
    </location>
</feature>
<feature type="compositionally biased region" description="Polar residues" evidence="1">
    <location>
        <begin position="721"/>
        <end position="734"/>
    </location>
</feature>
<dbReference type="Proteomes" id="UP001497623">
    <property type="component" value="Unassembled WGS sequence"/>
</dbReference>
<feature type="region of interest" description="Disordered" evidence="1">
    <location>
        <begin position="130"/>
        <end position="251"/>
    </location>
</feature>
<reference evidence="3 4" key="1">
    <citation type="submission" date="2024-05" db="EMBL/GenBank/DDBJ databases">
        <authorList>
            <person name="Wallberg A."/>
        </authorList>
    </citation>
    <scope>NUCLEOTIDE SEQUENCE [LARGE SCALE GENOMIC DNA]</scope>
</reference>
<dbReference type="EMBL" id="CAXKWB010007282">
    <property type="protein sequence ID" value="CAL4086400.1"/>
    <property type="molecule type" value="Genomic_DNA"/>
</dbReference>
<feature type="signal peptide" evidence="2">
    <location>
        <begin position="1"/>
        <end position="15"/>
    </location>
</feature>
<proteinExistence type="predicted"/>
<evidence type="ECO:0000313" key="3">
    <source>
        <dbReference type="EMBL" id="CAL4086400.1"/>
    </source>
</evidence>
<evidence type="ECO:0000313" key="4">
    <source>
        <dbReference type="Proteomes" id="UP001497623"/>
    </source>
</evidence>
<feature type="compositionally biased region" description="Low complexity" evidence="1">
    <location>
        <begin position="140"/>
        <end position="168"/>
    </location>
</feature>
<feature type="compositionally biased region" description="Polar residues" evidence="1">
    <location>
        <begin position="792"/>
        <end position="801"/>
    </location>
</feature>
<feature type="region of interest" description="Disordered" evidence="1">
    <location>
        <begin position="282"/>
        <end position="301"/>
    </location>
</feature>
<feature type="compositionally biased region" description="Low complexity" evidence="1">
    <location>
        <begin position="827"/>
        <end position="865"/>
    </location>
</feature>
<keyword evidence="2" id="KW-0732">Signal</keyword>
<sequence length="904" mass="101859">MLITSLLWLIPVCHSARESRKQYGSPHSVNLNGLKSQNGPFDYSYHDDIDYNFFPSYESSNGQDPFYGLDHHGFDNTDDRGGGDYYTDYDYYYDDELHHKSGAPVGHLTQEQKDDPFSIFYDSLFSDGDSVIPEESHLPEGTGEESYASSSTSSTSTTRTTSAPESTSLRTKTTSQQRYRPVDIPAQYISKPKTAEKKEDASKDSSTASPNLRPIHIPAHLITKPKPLKKHQEQSTYNTASDSLPPRLRPLNIPADLSEFISLPKPVDTQPISTQDNISLTRSPESTIRPKPSTAMKKPSKTPLDVLRLKRIMPLVLKQLGLPASITSKIFENEEAVNKLVKQLDRMDDFKGLLQHLDLGALATMMSGTDASVAVNLLQGSNLSSMTGILKSMGIDTSYIDGIFNRFGAAAAPPSTKAEDDDSKFLYLPLVDSGSVSNVQVIGFVVLLLFLLTTAYAYMEYGLLDAAGGTGSSYMAYDTGSYSGTDHGYDRHSTGGRPLTQNLGWADSSGLWLPVVESAEADAYYYPGPHPPEEEYIKDFTQPHPDSLEVSYSQQHEPWPQQEETYPQRETQPREPEEYYEYTTTTTTRRPFRRYKKRTTVAEEVQYTTERPYNRNDQRTAQRPRRPISSSTTYGARRPIGTRRTQQSTGDGQSQARRPSSTQNRRVFRTGDQNPRQSIGYRRKPPVTYRYNGNRRYSNTGEQNYHNPAPPRGYLQLKPVTESNTNQRSGSSNRRYIDDRLTYDEYYEDYDDANYYDYVSEENNSDYLDYEYYDDQPATVTEGRSNSDKPSYETSKPNSFHNQEISKLSALSRVQLSTNDKTSIIISSTTSSGIPNTPSTTLDSSSSSRSSQKTTPTPTTASTTPKPDIRPTSKIISTIKERRRQDTFTDEHSQDWLRFIHKLA</sequence>
<feature type="compositionally biased region" description="Polar residues" evidence="1">
    <location>
        <begin position="169"/>
        <end position="178"/>
    </location>
</feature>
<comment type="caution">
    <text evidence="3">The sequence shown here is derived from an EMBL/GenBank/DDBJ whole genome shotgun (WGS) entry which is preliminary data.</text>
</comment>
<feature type="compositionally biased region" description="Polar residues" evidence="1">
    <location>
        <begin position="695"/>
        <end position="706"/>
    </location>
</feature>
<feature type="region of interest" description="Disordered" evidence="1">
    <location>
        <begin position="778"/>
        <end position="801"/>
    </location>
</feature>
<name>A0AAV2QKB8_MEGNR</name>
<keyword evidence="4" id="KW-1185">Reference proteome</keyword>
<dbReference type="AlphaFoldDB" id="A0AAV2QKB8"/>